<sequence length="295" mass="33476">MRNFLTLFLYFTGANAFVINNNLQKSPNIIRNTHLENSYSQTYNPTQEYTSGFYQKNEDFQKYDIKPSPSEINFDKNSRYPQDHPILIQGNTLKTWTYKSYNTERVQVNLGSSGRPVNADIELWNGPSNTPFKMKVYLENGQENPFNAIVETPRGPNTLAVKNSGELEFPITAELSDMNIDMPTTNSMSNLQNIQGGALKTYTFEGFVDSVQVFIKTDGRPINSRIELLQGPNNNKQLIDVYSEDGFTRPFFCIIKTPGPGCVVRILNTATLEFPMYGSASTRSTNYLYNDPIMN</sequence>
<dbReference type="EMBL" id="PP542043">
    <property type="protein sequence ID" value="XDO02214.1"/>
    <property type="molecule type" value="Genomic_DNA"/>
</dbReference>
<organism evidence="1">
    <name type="scientific">Florenciella sp. virus SA2</name>
    <dbReference type="NCBI Taxonomy" id="3240092"/>
    <lineage>
        <taxon>Viruses</taxon>
    </lineage>
</organism>
<proteinExistence type="predicted"/>
<dbReference type="Pfam" id="PF25192">
    <property type="entry name" value="DiatomPyrShell"/>
    <property type="match status" value="1"/>
</dbReference>
<protein>
    <submittedName>
        <fullName evidence="1">Uncharacterized protein</fullName>
    </submittedName>
</protein>
<dbReference type="InterPro" id="IPR057491">
    <property type="entry name" value="DiatomPyrShell"/>
</dbReference>
<reference evidence="1" key="1">
    <citation type="submission" date="2024-03" db="EMBL/GenBank/DDBJ databases">
        <title>Eukaryotic viruses encode the ribosomal protein eL40.</title>
        <authorList>
            <person name="Thomy J."/>
            <person name="Schvarcz C.R."/>
            <person name="McBeain K.A."/>
            <person name="Edwards K.F."/>
            <person name="Steward G.F."/>
        </authorList>
    </citation>
    <scope>NUCLEOTIDE SEQUENCE</scope>
    <source>
        <strain evidence="1">FloV-SA2</strain>
    </source>
</reference>
<evidence type="ECO:0000313" key="1">
    <source>
        <dbReference type="EMBL" id="XDO02214.1"/>
    </source>
</evidence>
<name>A0AB39JBY5_9VIRU</name>
<gene>
    <name evidence="1" type="ORF">FloV-SA2_00396</name>
</gene>
<accession>A0AB39JBY5</accession>